<keyword evidence="11" id="KW-1185">Reference proteome</keyword>
<keyword evidence="7 8" id="KW-0472">Membrane</keyword>
<feature type="transmembrane region" description="Helical" evidence="9">
    <location>
        <begin position="359"/>
        <end position="378"/>
    </location>
</feature>
<keyword evidence="5 8" id="KW-0812">Transmembrane</keyword>
<dbReference type="PANTHER" id="PTHR43337">
    <property type="entry name" value="XANTHINE/URACIL PERMEASE C887.17-RELATED"/>
    <property type="match status" value="1"/>
</dbReference>
<feature type="transmembrane region" description="Helical" evidence="9">
    <location>
        <begin position="60"/>
        <end position="80"/>
    </location>
</feature>
<dbReference type="Proteomes" id="UP000001803">
    <property type="component" value="Chromosome"/>
</dbReference>
<reference evidence="10 11" key="1">
    <citation type="journal article" date="2009" name="PLoS ONE">
        <title>Genome sequence of the pathogenic intestinal spirochete Brachyspira hyodysenteriae reveals adaptations to its lifestyle in the porcine large intestine.</title>
        <authorList>
            <person name="Bellgard M.I."/>
            <person name="Wanchanthuek P."/>
            <person name="La T."/>
            <person name="Ryan K."/>
            <person name="Moolhuijzen P."/>
            <person name="Albertyn Z."/>
            <person name="Shaban B."/>
            <person name="Motro Y."/>
            <person name="Dunn D.S."/>
            <person name="Schibeci D."/>
            <person name="Hunter A."/>
            <person name="Barrero R."/>
            <person name="Phillips N.D."/>
            <person name="Hampson D.J."/>
        </authorList>
    </citation>
    <scope>NUCLEOTIDE SEQUENCE [LARGE SCALE GENOMIC DNA]</scope>
    <source>
        <strain evidence="11">ATCC 49526 / WA1</strain>
    </source>
</reference>
<evidence type="ECO:0000313" key="11">
    <source>
        <dbReference type="Proteomes" id="UP000001803"/>
    </source>
</evidence>
<keyword evidence="4 8" id="KW-1003">Cell membrane</keyword>
<dbReference type="InterPro" id="IPR026033">
    <property type="entry name" value="Azg-like_bact_archaea"/>
</dbReference>
<evidence type="ECO:0000256" key="4">
    <source>
        <dbReference type="ARBA" id="ARBA00022475"/>
    </source>
</evidence>
<evidence type="ECO:0000256" key="3">
    <source>
        <dbReference type="ARBA" id="ARBA00022448"/>
    </source>
</evidence>
<feature type="transmembrane region" description="Helical" evidence="9">
    <location>
        <begin position="113"/>
        <end position="131"/>
    </location>
</feature>
<feature type="transmembrane region" description="Helical" evidence="9">
    <location>
        <begin position="329"/>
        <end position="352"/>
    </location>
</feature>
<organism evidence="10 11">
    <name type="scientific">Brachyspira hyodysenteriae (strain ATCC 49526 / WA1)</name>
    <dbReference type="NCBI Taxonomy" id="565034"/>
    <lineage>
        <taxon>Bacteria</taxon>
        <taxon>Pseudomonadati</taxon>
        <taxon>Spirochaetota</taxon>
        <taxon>Spirochaetia</taxon>
        <taxon>Brachyspirales</taxon>
        <taxon>Brachyspiraceae</taxon>
        <taxon>Brachyspira</taxon>
    </lineage>
</organism>
<evidence type="ECO:0000256" key="9">
    <source>
        <dbReference type="SAM" id="Phobius"/>
    </source>
</evidence>
<sequence>MVMNKKTVIRNIFMEKFFKLKEYGTNVKTEIIAGFTTFMTMAYILAVNPGILSATGMDKGAVFTATVVSAIIATLIMSLLANLPFALAPGMGLNAFFAYTVVLGMGYSWETALTAVFIEGIIFVVLTIFNVREAIVNSIPVNMKRAISVGIGLFIAFIGLQNSKIIVNNDATLLGLGNITSGSALLAIIGLLITAILLAYNVKGAILLGILITTIIGIPMGLTKMSPDASLIPPSLEPIAFKLDFGNIFTPNMFIVLFTFLFVDMFDTVGTLVGVCTKADMLTKNGEVPRCKQALFADAVGTVVGACLGTSTVTTYVESASGVAEGGKTGLTSLVVAILFAVSLFLSHIFLAIPSAATAPALIIVGLFMMTPILEINFNDYTEAIPAFICIIFMPFAYSIAEGITFGVLSFTILKFVSGKSKDISLLTWILSALLLIKILMPIIQGFLG</sequence>
<dbReference type="GO" id="GO:0005345">
    <property type="term" value="F:purine nucleobase transmembrane transporter activity"/>
    <property type="evidence" value="ECO:0007669"/>
    <property type="project" value="TreeGrafter"/>
</dbReference>
<protein>
    <submittedName>
        <fullName evidence="10">Integral membrane transport protein</fullName>
    </submittedName>
</protein>
<feature type="transmembrane region" description="Helical" evidence="9">
    <location>
        <begin position="426"/>
        <end position="448"/>
    </location>
</feature>
<keyword evidence="3 8" id="KW-0813">Transport</keyword>
<proteinExistence type="inferred from homology"/>
<dbReference type="InterPro" id="IPR006043">
    <property type="entry name" value="NCS2"/>
</dbReference>
<feature type="transmembrane region" description="Helical" evidence="9">
    <location>
        <begin position="384"/>
        <end position="414"/>
    </location>
</feature>
<evidence type="ECO:0000256" key="5">
    <source>
        <dbReference type="ARBA" id="ARBA00022692"/>
    </source>
</evidence>
<dbReference type="STRING" id="565034.BHWA1_01649"/>
<feature type="transmembrane region" description="Helical" evidence="9">
    <location>
        <begin position="205"/>
        <end position="222"/>
    </location>
</feature>
<name>A0A3B6VA27_BRAHW</name>
<dbReference type="PIRSF" id="PIRSF005353">
    <property type="entry name" value="PbuG"/>
    <property type="match status" value="1"/>
</dbReference>
<evidence type="ECO:0000256" key="1">
    <source>
        <dbReference type="ARBA" id="ARBA00004651"/>
    </source>
</evidence>
<feature type="transmembrane region" description="Helical" evidence="9">
    <location>
        <begin position="295"/>
        <end position="317"/>
    </location>
</feature>
<dbReference type="PANTHER" id="PTHR43337:SF1">
    <property type="entry name" value="XANTHINE_URACIL PERMEASE C887.17-RELATED"/>
    <property type="match status" value="1"/>
</dbReference>
<comment type="subcellular location">
    <subcellularLocation>
        <location evidence="1 8">Cell membrane</location>
        <topology evidence="1 8">Multi-pass membrane protein</topology>
    </subcellularLocation>
</comment>
<dbReference type="Pfam" id="PF00860">
    <property type="entry name" value="Xan_ur_permease"/>
    <property type="match status" value="1"/>
</dbReference>
<feature type="transmembrane region" description="Helical" evidence="9">
    <location>
        <begin position="173"/>
        <end position="198"/>
    </location>
</feature>
<feature type="transmembrane region" description="Helical" evidence="9">
    <location>
        <begin position="253"/>
        <end position="275"/>
    </location>
</feature>
<accession>A0A3B6VA27</accession>
<evidence type="ECO:0000256" key="2">
    <source>
        <dbReference type="ARBA" id="ARBA00005697"/>
    </source>
</evidence>
<evidence type="ECO:0000313" key="10">
    <source>
        <dbReference type="EMBL" id="ACN84119.1"/>
    </source>
</evidence>
<evidence type="ECO:0000256" key="7">
    <source>
        <dbReference type="ARBA" id="ARBA00023136"/>
    </source>
</evidence>
<dbReference type="GO" id="GO:0005886">
    <property type="term" value="C:plasma membrane"/>
    <property type="evidence" value="ECO:0007669"/>
    <property type="project" value="UniProtKB-SubCell"/>
</dbReference>
<dbReference type="EMBL" id="CP001357">
    <property type="protein sequence ID" value="ACN84119.1"/>
    <property type="molecule type" value="Genomic_DNA"/>
</dbReference>
<gene>
    <name evidence="10" type="ordered locus">BHWA1_01649</name>
</gene>
<keyword evidence="6 8" id="KW-1133">Transmembrane helix</keyword>
<dbReference type="InterPro" id="IPR045018">
    <property type="entry name" value="Azg-like"/>
</dbReference>
<dbReference type="KEGG" id="bhy:BHWA1_01649"/>
<feature type="transmembrane region" description="Helical" evidence="9">
    <location>
        <begin position="143"/>
        <end position="161"/>
    </location>
</feature>
<dbReference type="AlphaFoldDB" id="A0A3B6VA27"/>
<comment type="similarity">
    <text evidence="2 8">Belongs to the nucleobase:cation symporter-2 (NCS2) (TC 2.A.40) family. Azg-like subfamily.</text>
</comment>
<feature type="transmembrane region" description="Helical" evidence="9">
    <location>
        <begin position="31"/>
        <end position="54"/>
    </location>
</feature>
<evidence type="ECO:0000256" key="8">
    <source>
        <dbReference type="PIRNR" id="PIRNR005353"/>
    </source>
</evidence>
<evidence type="ECO:0000256" key="6">
    <source>
        <dbReference type="ARBA" id="ARBA00022989"/>
    </source>
</evidence>
<feature type="transmembrane region" description="Helical" evidence="9">
    <location>
        <begin position="87"/>
        <end position="107"/>
    </location>
</feature>